<evidence type="ECO:0000313" key="10">
    <source>
        <dbReference type="EMBL" id="OGD83201.1"/>
    </source>
</evidence>
<evidence type="ECO:0000256" key="9">
    <source>
        <dbReference type="RuleBase" id="RU363036"/>
    </source>
</evidence>
<dbReference type="Pfam" id="PF00579">
    <property type="entry name" value="tRNA-synt_1b"/>
    <property type="match status" value="1"/>
</dbReference>
<evidence type="ECO:0000256" key="4">
    <source>
        <dbReference type="ARBA" id="ARBA00022840"/>
    </source>
</evidence>
<keyword evidence="2 9" id="KW-0436">Ligase</keyword>
<dbReference type="EMBL" id="MFAU01000056">
    <property type="protein sequence ID" value="OGD83201.1"/>
    <property type="molecule type" value="Genomic_DNA"/>
</dbReference>
<dbReference type="GO" id="GO:0005524">
    <property type="term" value="F:ATP binding"/>
    <property type="evidence" value="ECO:0007669"/>
    <property type="project" value="UniProtKB-KW"/>
</dbReference>
<dbReference type="InterPro" id="IPR014729">
    <property type="entry name" value="Rossmann-like_a/b/a_fold"/>
</dbReference>
<dbReference type="EC" id="6.1.1.1" evidence="1 8"/>
<dbReference type="GO" id="GO:0004831">
    <property type="term" value="F:tyrosine-tRNA ligase activity"/>
    <property type="evidence" value="ECO:0007669"/>
    <property type="project" value="UniProtKB-UniRule"/>
</dbReference>
<dbReference type="Gene3D" id="1.10.240.10">
    <property type="entry name" value="Tyrosyl-Transfer RNA Synthetase"/>
    <property type="match status" value="1"/>
</dbReference>
<evidence type="ECO:0000256" key="1">
    <source>
        <dbReference type="ARBA" id="ARBA00013160"/>
    </source>
</evidence>
<comment type="similarity">
    <text evidence="9">Belongs to the class-I aminoacyl-tRNA synthetase family.</text>
</comment>
<keyword evidence="3 9" id="KW-0547">Nucleotide-binding</keyword>
<evidence type="ECO:0000313" key="11">
    <source>
        <dbReference type="Proteomes" id="UP000179252"/>
    </source>
</evidence>
<dbReference type="InterPro" id="IPR036986">
    <property type="entry name" value="S4_RNA-bd_sf"/>
</dbReference>
<keyword evidence="6 9" id="KW-0030">Aminoacyl-tRNA synthetase</keyword>
<dbReference type="NCBIfam" id="TIGR00234">
    <property type="entry name" value="tyrS"/>
    <property type="match status" value="1"/>
</dbReference>
<dbReference type="PANTHER" id="PTHR11766">
    <property type="entry name" value="TYROSYL-TRNA SYNTHETASE"/>
    <property type="match status" value="1"/>
</dbReference>
<dbReference type="InterPro" id="IPR024088">
    <property type="entry name" value="Tyr-tRNA-ligase_bac-type"/>
</dbReference>
<organism evidence="10 11">
    <name type="scientific">Candidatus Curtissbacteria bacterium RBG_13_40_7</name>
    <dbReference type="NCBI Taxonomy" id="1797706"/>
    <lineage>
        <taxon>Bacteria</taxon>
        <taxon>Candidatus Curtissiibacteriota</taxon>
    </lineage>
</organism>
<comment type="catalytic activity">
    <reaction evidence="7">
        <text>tRNA(Tyr) + L-tyrosine + ATP = L-tyrosyl-tRNA(Tyr) + AMP + diphosphate + H(+)</text>
        <dbReference type="Rhea" id="RHEA:10220"/>
        <dbReference type="Rhea" id="RHEA-COMP:9706"/>
        <dbReference type="Rhea" id="RHEA-COMP:9707"/>
        <dbReference type="ChEBI" id="CHEBI:15378"/>
        <dbReference type="ChEBI" id="CHEBI:30616"/>
        <dbReference type="ChEBI" id="CHEBI:33019"/>
        <dbReference type="ChEBI" id="CHEBI:58315"/>
        <dbReference type="ChEBI" id="CHEBI:78442"/>
        <dbReference type="ChEBI" id="CHEBI:78536"/>
        <dbReference type="ChEBI" id="CHEBI:456215"/>
        <dbReference type="EC" id="6.1.1.1"/>
    </reaction>
</comment>
<reference evidence="10 11" key="1">
    <citation type="journal article" date="2016" name="Nat. Commun.">
        <title>Thousands of microbial genomes shed light on interconnected biogeochemical processes in an aquifer system.</title>
        <authorList>
            <person name="Anantharaman K."/>
            <person name="Brown C.T."/>
            <person name="Hug L.A."/>
            <person name="Sharon I."/>
            <person name="Castelle C.J."/>
            <person name="Probst A.J."/>
            <person name="Thomas B.C."/>
            <person name="Singh A."/>
            <person name="Wilkins M.J."/>
            <person name="Karaoz U."/>
            <person name="Brodie E.L."/>
            <person name="Williams K.H."/>
            <person name="Hubbard S.S."/>
            <person name="Banfield J.F."/>
        </authorList>
    </citation>
    <scope>NUCLEOTIDE SEQUENCE [LARGE SCALE GENOMIC DNA]</scope>
</reference>
<keyword evidence="4 9" id="KW-0067">ATP-binding</keyword>
<proteinExistence type="inferred from homology"/>
<dbReference type="SUPFAM" id="SSF52374">
    <property type="entry name" value="Nucleotidylyl transferase"/>
    <property type="match status" value="1"/>
</dbReference>
<evidence type="ECO:0000256" key="6">
    <source>
        <dbReference type="ARBA" id="ARBA00023146"/>
    </source>
</evidence>
<gene>
    <name evidence="10" type="ORF">A2165_04190</name>
</gene>
<protein>
    <recommendedName>
        <fullName evidence="1 8">Tyrosine--tRNA ligase</fullName>
        <ecNumber evidence="1 8">6.1.1.1</ecNumber>
    </recommendedName>
</protein>
<dbReference type="Proteomes" id="UP000179252">
    <property type="component" value="Unassembled WGS sequence"/>
</dbReference>
<dbReference type="Gene3D" id="3.10.290.10">
    <property type="entry name" value="RNA-binding S4 domain"/>
    <property type="match status" value="1"/>
</dbReference>
<sequence>IRQNGDWLLKLTYADINNIASHISSIQLFKREMFQERIKQGDTVWTNETLYPLFQGYDSVVMDVDLEIGGTDQIFNMLIGRELQKKMENREKFVLTTPLISGTDGQPMSKTSQNCIWLDDPPQDMFGKIMSMADSQIEEYWLNLTNFDLQELKSLKPLETKKRLAYEVVHQLHSEEGAKLAQEEFEKVFQKRMLPSNIPIAKSSGPTISHALIDSGLSGSNSESKRLIHEGAVSRAVSPDGPFEKISNPKEPFTGDIIVKKGINIVKIEKREK</sequence>
<evidence type="ECO:0000256" key="3">
    <source>
        <dbReference type="ARBA" id="ARBA00022741"/>
    </source>
</evidence>
<keyword evidence="5 9" id="KW-0648">Protein biosynthesis</keyword>
<evidence type="ECO:0000256" key="8">
    <source>
        <dbReference type="NCBIfam" id="TIGR00234"/>
    </source>
</evidence>
<feature type="non-terminal residue" evidence="10">
    <location>
        <position position="1"/>
    </location>
</feature>
<dbReference type="PANTHER" id="PTHR11766:SF1">
    <property type="entry name" value="TYROSINE--TRNA LIGASE"/>
    <property type="match status" value="1"/>
</dbReference>
<evidence type="ECO:0000256" key="7">
    <source>
        <dbReference type="ARBA" id="ARBA00048248"/>
    </source>
</evidence>
<dbReference type="GO" id="GO:0006437">
    <property type="term" value="P:tyrosyl-tRNA aminoacylation"/>
    <property type="evidence" value="ECO:0007669"/>
    <property type="project" value="UniProtKB-UniRule"/>
</dbReference>
<dbReference type="Gene3D" id="3.40.50.620">
    <property type="entry name" value="HUPs"/>
    <property type="match status" value="1"/>
</dbReference>
<comment type="caution">
    <text evidence="10">The sequence shown here is derived from an EMBL/GenBank/DDBJ whole genome shotgun (WGS) entry which is preliminary data.</text>
</comment>
<name>A0A1F5FUB7_9BACT</name>
<dbReference type="InterPro" id="IPR002307">
    <property type="entry name" value="Tyr-tRNA-ligase"/>
</dbReference>
<dbReference type="GO" id="GO:0005829">
    <property type="term" value="C:cytosol"/>
    <property type="evidence" value="ECO:0007669"/>
    <property type="project" value="TreeGrafter"/>
</dbReference>
<dbReference type="GO" id="GO:0003723">
    <property type="term" value="F:RNA binding"/>
    <property type="evidence" value="ECO:0007669"/>
    <property type="project" value="InterPro"/>
</dbReference>
<dbReference type="InterPro" id="IPR002305">
    <property type="entry name" value="aa-tRNA-synth_Ic"/>
</dbReference>
<evidence type="ECO:0000256" key="5">
    <source>
        <dbReference type="ARBA" id="ARBA00022917"/>
    </source>
</evidence>
<dbReference type="AlphaFoldDB" id="A0A1F5FUB7"/>
<accession>A0A1F5FUB7</accession>
<evidence type="ECO:0000256" key="2">
    <source>
        <dbReference type="ARBA" id="ARBA00022598"/>
    </source>
</evidence>
<dbReference type="PRINTS" id="PR01040">
    <property type="entry name" value="TRNASYNTHTYR"/>
</dbReference>